<accession>A0A5N0YSQ6</accession>
<organism evidence="1 2">
    <name type="scientific">Enterococcus durans</name>
    <dbReference type="NCBI Taxonomy" id="53345"/>
    <lineage>
        <taxon>Bacteria</taxon>
        <taxon>Bacillati</taxon>
        <taxon>Bacillota</taxon>
        <taxon>Bacilli</taxon>
        <taxon>Lactobacillales</taxon>
        <taxon>Enterococcaceae</taxon>
        <taxon>Enterococcus</taxon>
    </lineage>
</organism>
<dbReference type="RefSeq" id="WP_137239042.1">
    <property type="nucleotide sequence ID" value="NZ_CP042597.1"/>
</dbReference>
<evidence type="ECO:0000313" key="1">
    <source>
        <dbReference type="EMBL" id="KAA9206070.1"/>
    </source>
</evidence>
<dbReference type="EMBL" id="VYUT01000007">
    <property type="protein sequence ID" value="KAA9206070.1"/>
    <property type="molecule type" value="Genomic_DNA"/>
</dbReference>
<gene>
    <name evidence="1" type="ORF">F6X95_06190</name>
</gene>
<protein>
    <submittedName>
        <fullName evidence="1">Uncharacterized protein</fullName>
    </submittedName>
</protein>
<sequence>MPDSIFNFHTDEFGNTEPTEGMVNIDNYNPKLRITEQVGGGTWIYGFNGTKHSSAYQHLTKKTFSYRQKW</sequence>
<evidence type="ECO:0000313" key="2">
    <source>
        <dbReference type="Proteomes" id="UP000326078"/>
    </source>
</evidence>
<dbReference type="AlphaFoldDB" id="A0A5N0YSQ6"/>
<proteinExistence type="predicted"/>
<name>A0A5N0YSQ6_9ENTE</name>
<comment type="caution">
    <text evidence="1">The sequence shown here is derived from an EMBL/GenBank/DDBJ whole genome shotgun (WGS) entry which is preliminary data.</text>
</comment>
<reference evidence="1 2" key="1">
    <citation type="submission" date="2019-09" db="EMBL/GenBank/DDBJ databases">
        <title>Vancomyinc resistant enterococci isolated from farm animals in Switzerland.</title>
        <authorList>
            <person name="Stevens M.J.A."/>
            <person name="Stephan R."/>
            <person name="Morach M."/>
            <person name="Nuesch-Inderbinen M."/>
        </authorList>
    </citation>
    <scope>NUCLEOTIDE SEQUENCE [LARGE SCALE GENOMIC DNA]</scope>
    <source>
        <strain evidence="1 2">GH27</strain>
    </source>
</reference>
<dbReference type="Proteomes" id="UP000326078">
    <property type="component" value="Unassembled WGS sequence"/>
</dbReference>